<evidence type="ECO:0000259" key="25">
    <source>
        <dbReference type="PROSITE" id="PS50112"/>
    </source>
</evidence>
<dbReference type="EC" id="2.7.13.3" evidence="3"/>
<dbReference type="Pfam" id="PF00512">
    <property type="entry name" value="HisKA"/>
    <property type="match status" value="1"/>
</dbReference>
<keyword evidence="4" id="KW-1003">Cell membrane</keyword>
<evidence type="ECO:0000259" key="26">
    <source>
        <dbReference type="PROSITE" id="PS50113"/>
    </source>
</evidence>
<dbReference type="InterPro" id="IPR035965">
    <property type="entry name" value="PAS-like_dom_sf"/>
</dbReference>
<evidence type="ECO:0000256" key="3">
    <source>
        <dbReference type="ARBA" id="ARBA00012438"/>
    </source>
</evidence>
<keyword evidence="12" id="KW-0067">ATP-binding</keyword>
<dbReference type="SUPFAM" id="SSF47226">
    <property type="entry name" value="Histidine-containing phosphotransfer domain, HPT domain"/>
    <property type="match status" value="1"/>
</dbReference>
<evidence type="ECO:0000256" key="2">
    <source>
        <dbReference type="ARBA" id="ARBA00004429"/>
    </source>
</evidence>
<dbReference type="SUPFAM" id="SSF55785">
    <property type="entry name" value="PYP-like sensor domain (PAS domain)"/>
    <property type="match status" value="2"/>
</dbReference>
<dbReference type="InterPro" id="IPR036097">
    <property type="entry name" value="HisK_dim/P_sf"/>
</dbReference>
<evidence type="ECO:0000256" key="18">
    <source>
        <dbReference type="ARBA" id="ARBA00064003"/>
    </source>
</evidence>
<evidence type="ECO:0000256" key="20">
    <source>
        <dbReference type="ARBA" id="ARBA00070152"/>
    </source>
</evidence>
<dbReference type="Gene3D" id="3.30.450.20">
    <property type="entry name" value="PAS domain"/>
    <property type="match status" value="2"/>
</dbReference>
<evidence type="ECO:0000256" key="17">
    <source>
        <dbReference type="ARBA" id="ARBA00058004"/>
    </source>
</evidence>
<dbReference type="CDD" id="cd00130">
    <property type="entry name" value="PAS"/>
    <property type="match status" value="2"/>
</dbReference>
<dbReference type="InterPro" id="IPR003594">
    <property type="entry name" value="HATPase_dom"/>
</dbReference>
<dbReference type="Pfam" id="PF01627">
    <property type="entry name" value="Hpt"/>
    <property type="match status" value="1"/>
</dbReference>
<dbReference type="InterPro" id="IPR004358">
    <property type="entry name" value="Sig_transdc_His_kin-like_C"/>
</dbReference>
<keyword evidence="13" id="KW-1133">Transmembrane helix</keyword>
<keyword evidence="11" id="KW-0418">Kinase</keyword>
<dbReference type="SUPFAM" id="SSF55781">
    <property type="entry name" value="GAF domain-like"/>
    <property type="match status" value="1"/>
</dbReference>
<dbReference type="EMBL" id="VYGV01000016">
    <property type="protein sequence ID" value="NWF47379.1"/>
    <property type="molecule type" value="Genomic_DNA"/>
</dbReference>
<dbReference type="SUPFAM" id="SSF55874">
    <property type="entry name" value="ATPase domain of HSP90 chaperone/DNA topoisomerase II/histidine kinase"/>
    <property type="match status" value="1"/>
</dbReference>
<organism evidence="28 29">
    <name type="scientific">Hydrogenophaga aromaticivorans</name>
    <dbReference type="NCBI Taxonomy" id="2610898"/>
    <lineage>
        <taxon>Bacteria</taxon>
        <taxon>Pseudomonadati</taxon>
        <taxon>Pseudomonadota</taxon>
        <taxon>Betaproteobacteria</taxon>
        <taxon>Burkholderiales</taxon>
        <taxon>Comamonadaceae</taxon>
        <taxon>Hydrogenophaga</taxon>
    </lineage>
</organism>
<feature type="domain" description="HPt" evidence="27">
    <location>
        <begin position="902"/>
        <end position="995"/>
    </location>
</feature>
<dbReference type="GO" id="GO:0000155">
    <property type="term" value="F:phosphorelay sensor kinase activity"/>
    <property type="evidence" value="ECO:0007669"/>
    <property type="project" value="InterPro"/>
</dbReference>
<evidence type="ECO:0000256" key="9">
    <source>
        <dbReference type="ARBA" id="ARBA00022729"/>
    </source>
</evidence>
<dbReference type="CDD" id="cd17546">
    <property type="entry name" value="REC_hyHK_CKI1_RcsC-like"/>
    <property type="match status" value="1"/>
</dbReference>
<dbReference type="PROSITE" id="PS50112">
    <property type="entry name" value="PAS"/>
    <property type="match status" value="2"/>
</dbReference>
<keyword evidence="10" id="KW-0547">Nucleotide-binding</keyword>
<dbReference type="Gene3D" id="1.20.120.160">
    <property type="entry name" value="HPT domain"/>
    <property type="match status" value="1"/>
</dbReference>
<dbReference type="SUPFAM" id="SSF52172">
    <property type="entry name" value="CheY-like"/>
    <property type="match status" value="1"/>
</dbReference>
<dbReference type="FunFam" id="1.10.287.130:FF:000002">
    <property type="entry name" value="Two-component osmosensing histidine kinase"/>
    <property type="match status" value="1"/>
</dbReference>
<evidence type="ECO:0000256" key="4">
    <source>
        <dbReference type="ARBA" id="ARBA00022475"/>
    </source>
</evidence>
<evidence type="ECO:0000256" key="22">
    <source>
        <dbReference type="PROSITE-ProRule" id="PRU00169"/>
    </source>
</evidence>
<dbReference type="PROSITE" id="PS50113">
    <property type="entry name" value="PAC"/>
    <property type="match status" value="1"/>
</dbReference>
<dbReference type="InterPro" id="IPR008207">
    <property type="entry name" value="Sig_transdc_His_kin_Hpt_dom"/>
</dbReference>
<evidence type="ECO:0000256" key="6">
    <source>
        <dbReference type="ARBA" id="ARBA00022553"/>
    </source>
</evidence>
<dbReference type="InterPro" id="IPR003018">
    <property type="entry name" value="GAF"/>
</dbReference>
<dbReference type="Pfam" id="PF08448">
    <property type="entry name" value="PAS_4"/>
    <property type="match status" value="1"/>
</dbReference>
<evidence type="ECO:0000256" key="12">
    <source>
        <dbReference type="ARBA" id="ARBA00022840"/>
    </source>
</evidence>
<dbReference type="CDD" id="cd16922">
    <property type="entry name" value="HATPase_EvgS-ArcB-TorS-like"/>
    <property type="match status" value="1"/>
</dbReference>
<evidence type="ECO:0000313" key="29">
    <source>
        <dbReference type="Proteomes" id="UP000545507"/>
    </source>
</evidence>
<dbReference type="NCBIfam" id="TIGR00229">
    <property type="entry name" value="sensory_box"/>
    <property type="match status" value="2"/>
</dbReference>
<dbReference type="SMART" id="SM00086">
    <property type="entry name" value="PAC"/>
    <property type="match status" value="2"/>
</dbReference>
<evidence type="ECO:0000313" key="28">
    <source>
        <dbReference type="EMBL" id="NWF47379.1"/>
    </source>
</evidence>
<dbReference type="AlphaFoldDB" id="A0A7Y8H015"/>
<feature type="domain" description="PAS" evidence="25">
    <location>
        <begin position="324"/>
        <end position="370"/>
    </location>
</feature>
<comment type="subunit">
    <text evidence="18">At low DSF concentrations, interacts with RpfF.</text>
</comment>
<feature type="domain" description="Response regulatory" evidence="24">
    <location>
        <begin position="738"/>
        <end position="859"/>
    </location>
</feature>
<dbReference type="SMART" id="SM00388">
    <property type="entry name" value="HisKA"/>
    <property type="match status" value="1"/>
</dbReference>
<evidence type="ECO:0000259" key="27">
    <source>
        <dbReference type="PROSITE" id="PS50894"/>
    </source>
</evidence>
<dbReference type="Pfam" id="PF01590">
    <property type="entry name" value="GAF"/>
    <property type="match status" value="1"/>
</dbReference>
<dbReference type="SUPFAM" id="SSF47384">
    <property type="entry name" value="Homodimeric domain of signal transducing histidine kinase"/>
    <property type="match status" value="1"/>
</dbReference>
<evidence type="ECO:0000256" key="8">
    <source>
        <dbReference type="ARBA" id="ARBA00022692"/>
    </source>
</evidence>
<dbReference type="InterPro" id="IPR005467">
    <property type="entry name" value="His_kinase_dom"/>
</dbReference>
<dbReference type="PANTHER" id="PTHR43047:SF64">
    <property type="entry name" value="HISTIDINE KINASE CONTAINING CHEY-HOMOLOGOUS RECEIVER DOMAIN AND PAS DOMAIN-RELATED"/>
    <property type="match status" value="1"/>
</dbReference>
<evidence type="ECO:0000256" key="7">
    <source>
        <dbReference type="ARBA" id="ARBA00022679"/>
    </source>
</evidence>
<comment type="caution">
    <text evidence="28">The sequence shown here is derived from an EMBL/GenBank/DDBJ whole genome shotgun (WGS) entry which is preliminary data.</text>
</comment>
<evidence type="ECO:0000256" key="21">
    <source>
        <dbReference type="PROSITE-ProRule" id="PRU00110"/>
    </source>
</evidence>
<dbReference type="InterPro" id="IPR036641">
    <property type="entry name" value="HPT_dom_sf"/>
</dbReference>
<dbReference type="Pfam" id="PF02518">
    <property type="entry name" value="HATPase_c"/>
    <property type="match status" value="1"/>
</dbReference>
<proteinExistence type="predicted"/>
<evidence type="ECO:0000256" key="1">
    <source>
        <dbReference type="ARBA" id="ARBA00000085"/>
    </source>
</evidence>
<keyword evidence="16" id="KW-0472">Membrane</keyword>
<keyword evidence="15" id="KW-0843">Virulence</keyword>
<dbReference type="GO" id="GO:0005886">
    <property type="term" value="C:plasma membrane"/>
    <property type="evidence" value="ECO:0007669"/>
    <property type="project" value="UniProtKB-SubCell"/>
</dbReference>
<protein>
    <recommendedName>
        <fullName evidence="19">Sensory/regulatory protein RpfC</fullName>
        <ecNumber evidence="3">2.7.13.3</ecNumber>
    </recommendedName>
    <alternativeName>
        <fullName evidence="20">Virulence sensor protein BvgS</fullName>
    </alternativeName>
</protein>
<gene>
    <name evidence="28" type="ORF">F3K02_19295</name>
</gene>
<dbReference type="Gene3D" id="1.10.287.130">
    <property type="match status" value="1"/>
</dbReference>
<dbReference type="PROSITE" id="PS50110">
    <property type="entry name" value="RESPONSE_REGULATORY"/>
    <property type="match status" value="1"/>
</dbReference>
<feature type="modified residue" description="4-aspartylphosphate" evidence="22">
    <location>
        <position position="791"/>
    </location>
</feature>
<keyword evidence="7" id="KW-0808">Transferase</keyword>
<dbReference type="InterPro" id="IPR001789">
    <property type="entry name" value="Sig_transdc_resp-reg_receiver"/>
</dbReference>
<keyword evidence="14" id="KW-0902">Two-component regulatory system</keyword>
<keyword evidence="5" id="KW-0997">Cell inner membrane</keyword>
<evidence type="ECO:0000256" key="14">
    <source>
        <dbReference type="ARBA" id="ARBA00023012"/>
    </source>
</evidence>
<dbReference type="InterPro" id="IPR003661">
    <property type="entry name" value="HisK_dim/P_dom"/>
</dbReference>
<evidence type="ECO:0000256" key="19">
    <source>
        <dbReference type="ARBA" id="ARBA00068150"/>
    </source>
</evidence>
<dbReference type="InterPro" id="IPR000700">
    <property type="entry name" value="PAS-assoc_C"/>
</dbReference>
<comment type="function">
    <text evidence="17">Member of the two-component regulatory system BvgS/BvgA. Phosphorylates BvgA via a four-step phosphorelay in response to environmental signals.</text>
</comment>
<evidence type="ECO:0000259" key="24">
    <source>
        <dbReference type="PROSITE" id="PS50110"/>
    </source>
</evidence>
<evidence type="ECO:0000256" key="13">
    <source>
        <dbReference type="ARBA" id="ARBA00022989"/>
    </source>
</evidence>
<feature type="modified residue" description="Phosphohistidine" evidence="21">
    <location>
        <position position="941"/>
    </location>
</feature>
<dbReference type="PROSITE" id="PS50109">
    <property type="entry name" value="HIS_KIN"/>
    <property type="match status" value="1"/>
</dbReference>
<dbReference type="Pfam" id="PF00072">
    <property type="entry name" value="Response_reg"/>
    <property type="match status" value="1"/>
</dbReference>
<dbReference type="InterPro" id="IPR000014">
    <property type="entry name" value="PAS"/>
</dbReference>
<keyword evidence="29" id="KW-1185">Reference proteome</keyword>
<dbReference type="Gene3D" id="3.30.565.10">
    <property type="entry name" value="Histidine kinase-like ATPase, C-terminal domain"/>
    <property type="match status" value="1"/>
</dbReference>
<feature type="domain" description="PAS" evidence="25">
    <location>
        <begin position="208"/>
        <end position="278"/>
    </location>
</feature>
<accession>A0A7Y8H015</accession>
<keyword evidence="6 22" id="KW-0597">Phosphoprotein</keyword>
<dbReference type="GO" id="GO:0005524">
    <property type="term" value="F:ATP binding"/>
    <property type="evidence" value="ECO:0007669"/>
    <property type="project" value="UniProtKB-KW"/>
</dbReference>
<name>A0A7Y8H015_9BURK</name>
<dbReference type="InterPro" id="IPR001610">
    <property type="entry name" value="PAC"/>
</dbReference>
<evidence type="ECO:0000256" key="11">
    <source>
        <dbReference type="ARBA" id="ARBA00022777"/>
    </source>
</evidence>
<dbReference type="Gene3D" id="3.40.50.2300">
    <property type="match status" value="1"/>
</dbReference>
<feature type="domain" description="Histidine kinase" evidence="23">
    <location>
        <begin position="485"/>
        <end position="709"/>
    </location>
</feature>
<comment type="catalytic activity">
    <reaction evidence="1">
        <text>ATP + protein L-histidine = ADP + protein N-phospho-L-histidine.</text>
        <dbReference type="EC" id="2.7.13.3"/>
    </reaction>
</comment>
<dbReference type="SMART" id="SM00448">
    <property type="entry name" value="REC"/>
    <property type="match status" value="1"/>
</dbReference>
<keyword evidence="8" id="KW-0812">Transmembrane</keyword>
<dbReference type="Gene3D" id="3.30.450.40">
    <property type="match status" value="1"/>
</dbReference>
<evidence type="ECO:0000256" key="10">
    <source>
        <dbReference type="ARBA" id="ARBA00022741"/>
    </source>
</evidence>
<dbReference type="InterPro" id="IPR011006">
    <property type="entry name" value="CheY-like_superfamily"/>
</dbReference>
<dbReference type="SMART" id="SM00091">
    <property type="entry name" value="PAS"/>
    <property type="match status" value="2"/>
</dbReference>
<evidence type="ECO:0000256" key="5">
    <source>
        <dbReference type="ARBA" id="ARBA00022519"/>
    </source>
</evidence>
<dbReference type="PROSITE" id="PS50894">
    <property type="entry name" value="HPT"/>
    <property type="match status" value="1"/>
</dbReference>
<dbReference type="SMART" id="SM00387">
    <property type="entry name" value="HATPase_c"/>
    <property type="match status" value="1"/>
</dbReference>
<dbReference type="InterPro" id="IPR013656">
    <property type="entry name" value="PAS_4"/>
</dbReference>
<dbReference type="InterPro" id="IPR029016">
    <property type="entry name" value="GAF-like_dom_sf"/>
</dbReference>
<dbReference type="InterPro" id="IPR036890">
    <property type="entry name" value="HATPase_C_sf"/>
</dbReference>
<sequence>MWVGVSDLSIDGARMPATSAFWRNRSPGRLSSANPLGQLMQSAPLTPGEARRLDILDSLGVVDTPADPVLDGIVRAAAELTGCPVSLVSLVDDERQWFKARHGLDVQQTPRELAFCAHAILQTDLFEVGDARLDARFANNPLVTGEPHVVFYAGVPLSVEGHAMGTLCAIDHRPRQLSDVQRQTLKDLARAAEHWLQTQLVNRQAQRANAERHNLFDQMGDGILLVDRNHRVVEVNRATARMLGHSADELQQMHLHDLLPAREHTRLTRTALRVLKGGEQLADWRVLRRDGSSFMAEVSIRLVEQQRFVVVMRDITPRHAQEQALRMLSMAVEQSVQSIVITDLDANIEYVNAAVLTSSGYAMHELLGRNPRMFLSGRTPHETYARIWQQLTAGKAWRGLLFKRRKDGVEYVVDATITPIRDARGTVTQYLALMLDVTEKRRLTEELERHQLHLEHLVEQRTVALVEARRAAEAASEAKSAFLATMSHEIRTPMNGVVGSLDLLQHSELSAYQRDLIDTVSESALGLLTIIDDILDFSKIEAGQLKLQSEAVSLERLTDSVCSALRPTATSHGVDLQVDVAPGLPDWILCDGTRLRQILNNLLGNAIKFSAGQGRTGQVALRVQPCGPEWPGHLQLSVIDNGIGMSPEVLQRIFQPFVQAESTPTRRFGGTGLGLSICKRLAGLMGGWVMVDSEKGQGSTFTLTLPFQSTSAPQPVAEDKLAMVTRSGPHFVASGGPLVLVAEDNSVNQKVIGHQLALLGLAVEMVSDGLEALALWRAGRASQRHALLLTDLHMPGIDGYTLATTIRAEETGGSHLPIVALSANALHGEIERCRLAGMDDYLSKPVRTDQLGEMVKRWLPTEDAPTPTSFGLEDCEEVDVLEVELGHCVYDDQALARLVGEEPALLAEFRQRFVVSALNTVDEMRRATSSGNTVTLSNLAHRLSSSCRMIGAVALGECCSRIERARAGCSPSEMHRLMAHLEDALAHVMTRLCGHEDLQHSNAAD</sequence>
<feature type="domain" description="PAC" evidence="26">
    <location>
        <begin position="395"/>
        <end position="449"/>
    </location>
</feature>
<dbReference type="PANTHER" id="PTHR43047">
    <property type="entry name" value="TWO-COMPONENT HISTIDINE PROTEIN KINASE"/>
    <property type="match status" value="1"/>
</dbReference>
<dbReference type="Pfam" id="PF13426">
    <property type="entry name" value="PAS_9"/>
    <property type="match status" value="1"/>
</dbReference>
<reference evidence="28 29" key="1">
    <citation type="submission" date="2019-09" db="EMBL/GenBank/DDBJ databases">
        <title>Hydrogenophaga aromatica sp. nov., isolated from a para-xylene-degrading enrichment culture.</title>
        <authorList>
            <person name="Tancsics A."/>
            <person name="Banerjee S."/>
        </authorList>
    </citation>
    <scope>NUCLEOTIDE SEQUENCE [LARGE SCALE GENOMIC DNA]</scope>
    <source>
        <strain evidence="28 29">D2P1</strain>
    </source>
</reference>
<evidence type="ECO:0000259" key="23">
    <source>
        <dbReference type="PROSITE" id="PS50109"/>
    </source>
</evidence>
<comment type="subcellular location">
    <subcellularLocation>
        <location evidence="2">Cell inner membrane</location>
        <topology evidence="2">Multi-pass membrane protein</topology>
    </subcellularLocation>
</comment>
<evidence type="ECO:0000256" key="15">
    <source>
        <dbReference type="ARBA" id="ARBA00023026"/>
    </source>
</evidence>
<dbReference type="CDD" id="cd00082">
    <property type="entry name" value="HisKA"/>
    <property type="match status" value="1"/>
</dbReference>
<evidence type="ECO:0000256" key="16">
    <source>
        <dbReference type="ARBA" id="ARBA00023136"/>
    </source>
</evidence>
<dbReference type="Proteomes" id="UP000545507">
    <property type="component" value="Unassembled WGS sequence"/>
</dbReference>
<keyword evidence="9" id="KW-0732">Signal</keyword>
<dbReference type="PRINTS" id="PR00344">
    <property type="entry name" value="BCTRLSENSOR"/>
</dbReference>
<dbReference type="FunFam" id="3.30.565.10:FF:000010">
    <property type="entry name" value="Sensor histidine kinase RcsC"/>
    <property type="match status" value="1"/>
</dbReference>
<dbReference type="SMART" id="SM00065">
    <property type="entry name" value="GAF"/>
    <property type="match status" value="1"/>
</dbReference>